<dbReference type="EMBL" id="FNES01000011">
    <property type="protein sequence ID" value="SDK11233.1"/>
    <property type="molecule type" value="Genomic_DNA"/>
</dbReference>
<dbReference type="InterPro" id="IPR038404">
    <property type="entry name" value="TRAP_DctP_sf"/>
</dbReference>
<dbReference type="NCBIfam" id="NF037995">
    <property type="entry name" value="TRAP_S1"/>
    <property type="match status" value="1"/>
</dbReference>
<feature type="chain" id="PRO_5011580644" evidence="2">
    <location>
        <begin position="27"/>
        <end position="337"/>
    </location>
</feature>
<feature type="signal peptide" evidence="2">
    <location>
        <begin position="1"/>
        <end position="26"/>
    </location>
</feature>
<keyword evidence="3" id="KW-0675">Receptor</keyword>
<keyword evidence="1 2" id="KW-0732">Signal</keyword>
<dbReference type="AlphaFoldDB" id="A0A1G8Z8C9"/>
<dbReference type="NCBIfam" id="TIGR00787">
    <property type="entry name" value="dctP"/>
    <property type="match status" value="1"/>
</dbReference>
<evidence type="ECO:0000256" key="2">
    <source>
        <dbReference type="SAM" id="SignalP"/>
    </source>
</evidence>
<organism evidence="3 4">
    <name type="scientific">Billgrantia gudaonensis</name>
    <dbReference type="NCBI Taxonomy" id="376427"/>
    <lineage>
        <taxon>Bacteria</taxon>
        <taxon>Pseudomonadati</taxon>
        <taxon>Pseudomonadota</taxon>
        <taxon>Gammaproteobacteria</taxon>
        <taxon>Oceanospirillales</taxon>
        <taxon>Halomonadaceae</taxon>
        <taxon>Billgrantia</taxon>
    </lineage>
</organism>
<dbReference type="OrthoDB" id="9771186at2"/>
<reference evidence="3 4" key="1">
    <citation type="submission" date="2016-10" db="EMBL/GenBank/DDBJ databases">
        <authorList>
            <person name="de Groot N.N."/>
        </authorList>
    </citation>
    <scope>NUCLEOTIDE SEQUENCE [LARGE SCALE GENOMIC DNA]</scope>
    <source>
        <strain evidence="3 4">CGMCC 1.6133</strain>
    </source>
</reference>
<dbReference type="Gene3D" id="3.40.190.170">
    <property type="entry name" value="Bacterial extracellular solute-binding protein, family 7"/>
    <property type="match status" value="1"/>
</dbReference>
<dbReference type="PANTHER" id="PTHR33376">
    <property type="match status" value="1"/>
</dbReference>
<keyword evidence="4" id="KW-1185">Reference proteome</keyword>
<dbReference type="PIRSF" id="PIRSF006470">
    <property type="entry name" value="DctB"/>
    <property type="match status" value="1"/>
</dbReference>
<dbReference type="PANTHER" id="PTHR33376:SF18">
    <property type="entry name" value="2,3-DIKETO-L-GULONATE-BINDING PERIPLASMIC PROTEIN YIAO"/>
    <property type="match status" value="1"/>
</dbReference>
<dbReference type="GO" id="GO:0030288">
    <property type="term" value="C:outer membrane-bounded periplasmic space"/>
    <property type="evidence" value="ECO:0007669"/>
    <property type="project" value="InterPro"/>
</dbReference>
<dbReference type="InterPro" id="IPR004682">
    <property type="entry name" value="TRAP_DctP"/>
</dbReference>
<sequence length="337" mass="36855">MFKPLLIQTALKAGVVAFAMNSLAQADTIRFAHVDPDDWQSSKKGAAAQMFKNIVESETDHTVDIYPAGSLGDEGELVQQAMDGMTQVVMVSGAMSSVCPAAGVLDIPYMFESPLVAWEVLDGDFGDALAEHCLEQTGLRTLGYGETGVRHFTNSEREIRTPADMEGLKFRVQDIPLYVEMVEGLGGEPTPIAWSELPTALSTGVVDGQENPVGTIYNNNLHELQEYMTLDGHVYAADFLVINNDYYNGLSEADQAVIERAGVIAGNMGRSIQQFTTAQGLKAVQEEGMQVYRPTPEELEQFREQAQPPVIEWLTDDLGSDAEWIERLQEAVATATE</sequence>
<dbReference type="STRING" id="376427.SAMN04487954_111123"/>
<dbReference type="Pfam" id="PF03480">
    <property type="entry name" value="DctP"/>
    <property type="match status" value="1"/>
</dbReference>
<evidence type="ECO:0000313" key="4">
    <source>
        <dbReference type="Proteomes" id="UP000198525"/>
    </source>
</evidence>
<protein>
    <submittedName>
        <fullName evidence="3">Tripartite ATP-independent transporter solute receptor, DctP family</fullName>
    </submittedName>
</protein>
<proteinExistence type="predicted"/>
<dbReference type="InterPro" id="IPR018389">
    <property type="entry name" value="DctP_fam"/>
</dbReference>
<accession>A0A1G8Z8C9</accession>
<dbReference type="GO" id="GO:0055085">
    <property type="term" value="P:transmembrane transport"/>
    <property type="evidence" value="ECO:0007669"/>
    <property type="project" value="InterPro"/>
</dbReference>
<name>A0A1G8Z8C9_9GAMM</name>
<gene>
    <name evidence="3" type="ORF">SAMN04487954_111123</name>
</gene>
<dbReference type="GO" id="GO:0030246">
    <property type="term" value="F:carbohydrate binding"/>
    <property type="evidence" value="ECO:0007669"/>
    <property type="project" value="TreeGrafter"/>
</dbReference>
<evidence type="ECO:0000256" key="1">
    <source>
        <dbReference type="ARBA" id="ARBA00022729"/>
    </source>
</evidence>
<evidence type="ECO:0000313" key="3">
    <source>
        <dbReference type="EMBL" id="SDK11233.1"/>
    </source>
</evidence>
<dbReference type="Proteomes" id="UP000198525">
    <property type="component" value="Unassembled WGS sequence"/>
</dbReference>
<dbReference type="RefSeq" id="WP_089687061.1">
    <property type="nucleotide sequence ID" value="NZ_FNES01000011.1"/>
</dbReference>